<proteinExistence type="predicted"/>
<evidence type="ECO:0000256" key="1">
    <source>
        <dbReference type="SAM" id="SignalP"/>
    </source>
</evidence>
<accession>A0AAN4VUT1</accession>
<evidence type="ECO:0000313" key="2">
    <source>
        <dbReference type="EMBL" id="GJM59476.1"/>
    </source>
</evidence>
<dbReference type="RefSeq" id="WP_338235531.1">
    <property type="nucleotide sequence ID" value="NZ_BQKE01000001.1"/>
</dbReference>
<sequence length="364" mass="42156">MKGLLFFLLVFPLSLLAQKNDREIDERNFVQRLLGINNAQKWSHYDTTFIKDYSQDWTLRIFTANKFNQFAVFNKDREVDQSLLYEPTPSTNLGLGFNHNWLGVNASFNFPSSSNSHDLQTSMMDMQVNVYDVKLVGEFRLQRYQGYHVQHLGWEDWIKPTERALDVQLAYPNLTTSSFSGNLAYVFNWRKFSYRSSFIQTQRQLQSAGSWLAGATYFLSSIYNDGEGILGESSIHFPEMNFQKSLAIGAGLMGGYGYNLVIRRNFYTSLTFMLGPSYNYTNLEYLAEEPNAKEFRMGFCGVSRFSIGYNKANWFLGIHSALQWNAIFYEKTGLNSYNGSFRFVVGKRFDWKLKGRFFKIVGLD</sequence>
<dbReference type="AlphaFoldDB" id="A0AAN4VUT1"/>
<comment type="caution">
    <text evidence="2">The sequence shown here is derived from an EMBL/GenBank/DDBJ whole genome shotgun (WGS) entry which is preliminary data.</text>
</comment>
<organism evidence="2 3">
    <name type="scientific">Persicobacter diffluens</name>
    <dbReference type="NCBI Taxonomy" id="981"/>
    <lineage>
        <taxon>Bacteria</taxon>
        <taxon>Pseudomonadati</taxon>
        <taxon>Bacteroidota</taxon>
        <taxon>Cytophagia</taxon>
        <taxon>Cytophagales</taxon>
        <taxon>Persicobacteraceae</taxon>
        <taxon>Persicobacter</taxon>
    </lineage>
</organism>
<gene>
    <name evidence="2" type="ORF">PEDI_00280</name>
</gene>
<dbReference type="InterPro" id="IPR025535">
    <property type="entry name" value="DUF4421"/>
</dbReference>
<dbReference type="Pfam" id="PF14391">
    <property type="entry name" value="DUF4421"/>
    <property type="match status" value="1"/>
</dbReference>
<evidence type="ECO:0008006" key="4">
    <source>
        <dbReference type="Google" id="ProtNLM"/>
    </source>
</evidence>
<reference evidence="2 3" key="1">
    <citation type="submission" date="2021-12" db="EMBL/GenBank/DDBJ databases">
        <title>Genome sequencing of bacteria with rrn-lacking chromosome and rrn-plasmid.</title>
        <authorList>
            <person name="Anda M."/>
            <person name="Iwasaki W."/>
        </authorList>
    </citation>
    <scope>NUCLEOTIDE SEQUENCE [LARGE SCALE GENOMIC DNA]</scope>
    <source>
        <strain evidence="2 3">NBRC 15940</strain>
    </source>
</reference>
<keyword evidence="1" id="KW-0732">Signal</keyword>
<dbReference type="EMBL" id="BQKE01000001">
    <property type="protein sequence ID" value="GJM59476.1"/>
    <property type="molecule type" value="Genomic_DNA"/>
</dbReference>
<feature type="signal peptide" evidence="1">
    <location>
        <begin position="1"/>
        <end position="17"/>
    </location>
</feature>
<name>A0AAN4VUT1_9BACT</name>
<feature type="chain" id="PRO_5042832823" description="DUF4421 domain-containing protein" evidence="1">
    <location>
        <begin position="18"/>
        <end position="364"/>
    </location>
</feature>
<dbReference type="Proteomes" id="UP001310022">
    <property type="component" value="Unassembled WGS sequence"/>
</dbReference>
<keyword evidence="3" id="KW-1185">Reference proteome</keyword>
<protein>
    <recommendedName>
        <fullName evidence="4">DUF4421 domain-containing protein</fullName>
    </recommendedName>
</protein>
<evidence type="ECO:0000313" key="3">
    <source>
        <dbReference type="Proteomes" id="UP001310022"/>
    </source>
</evidence>